<dbReference type="AlphaFoldDB" id="A0A422M8I4"/>
<dbReference type="EMBL" id="LKFS01000022">
    <property type="protein sequence ID" value="RND84193.1"/>
    <property type="molecule type" value="Genomic_DNA"/>
</dbReference>
<keyword evidence="2" id="KW-1133">Transmembrane helix</keyword>
<evidence type="ECO:0000313" key="4">
    <source>
        <dbReference type="EMBL" id="RND84193.1"/>
    </source>
</evidence>
<dbReference type="SUPFAM" id="SSF47413">
    <property type="entry name" value="lambda repressor-like DNA-binding domains"/>
    <property type="match status" value="1"/>
</dbReference>
<evidence type="ECO:0000313" key="6">
    <source>
        <dbReference type="Proteomes" id="UP000284123"/>
    </source>
</evidence>
<dbReference type="Proteomes" id="UP000284716">
    <property type="component" value="Unassembled WGS sequence"/>
</dbReference>
<accession>A0A422M8I4</accession>
<dbReference type="Pfam" id="PF13464">
    <property type="entry name" value="RodZ_C"/>
    <property type="match status" value="1"/>
</dbReference>
<dbReference type="PANTHER" id="PTHR34475:SF1">
    <property type="entry name" value="CYTOSKELETON PROTEIN RODZ"/>
    <property type="match status" value="1"/>
</dbReference>
<keyword evidence="2" id="KW-0472">Membrane</keyword>
<dbReference type="Pfam" id="PF13413">
    <property type="entry name" value="HTH_25"/>
    <property type="match status" value="1"/>
</dbReference>
<dbReference type="InterPro" id="IPR010982">
    <property type="entry name" value="Lambda_DNA-bd_dom_sf"/>
</dbReference>
<keyword evidence="2" id="KW-0812">Transmembrane</keyword>
<dbReference type="InterPro" id="IPR025194">
    <property type="entry name" value="RodZ-like_C"/>
</dbReference>
<dbReference type="PANTHER" id="PTHR34475">
    <property type="match status" value="1"/>
</dbReference>
<dbReference type="InterPro" id="IPR050400">
    <property type="entry name" value="Bact_Cytoskel_RodZ"/>
</dbReference>
<organism evidence="4 7">
    <name type="scientific">Lacticaseibacillus paracasei</name>
    <name type="common">Lactobacillus paracasei</name>
    <dbReference type="NCBI Taxonomy" id="1597"/>
    <lineage>
        <taxon>Bacteria</taxon>
        <taxon>Bacillati</taxon>
        <taxon>Bacillota</taxon>
        <taxon>Bacilli</taxon>
        <taxon>Lactobacillales</taxon>
        <taxon>Lactobacillaceae</taxon>
        <taxon>Lacticaseibacillus</taxon>
    </lineage>
</organism>
<evidence type="ECO:0000259" key="3">
    <source>
        <dbReference type="Pfam" id="PF13464"/>
    </source>
</evidence>
<reference evidence="6 7" key="1">
    <citation type="journal article" date="2018" name="Front. Microbiol.">
        <title>Conversion of Methionine to Cysteine in Lactobacillus paracasei Depends on the Highly Mobile cysK-ctl-cysE Gene Cluster.</title>
        <authorList>
            <person name="Wuthrich D."/>
            <person name="Irmler S."/>
            <person name="Berthoud H."/>
            <person name="Guggenbuhl B."/>
            <person name="Eugster E."/>
            <person name="Bruggmann R."/>
        </authorList>
    </citation>
    <scope>NUCLEOTIDE SEQUENCE [LARGE SCALE GENOMIC DNA]</scope>
    <source>
        <strain evidence="4 7">FAM18157</strain>
        <strain evidence="5 6">FAM6012</strain>
    </source>
</reference>
<evidence type="ECO:0000256" key="1">
    <source>
        <dbReference type="SAM" id="MobiDB-lite"/>
    </source>
</evidence>
<dbReference type="EMBL" id="LKGI01000035">
    <property type="protein sequence ID" value="RNE33047.1"/>
    <property type="molecule type" value="Genomic_DNA"/>
</dbReference>
<feature type="compositionally biased region" description="Low complexity" evidence="1">
    <location>
        <begin position="146"/>
        <end position="183"/>
    </location>
</feature>
<dbReference type="Gene3D" id="1.10.260.40">
    <property type="entry name" value="lambda repressor-like DNA-binding domains"/>
    <property type="match status" value="1"/>
</dbReference>
<gene>
    <name evidence="4" type="ORF">FAM18157_00410</name>
    <name evidence="5" type="ORF">FAM6012_00419</name>
</gene>
<evidence type="ECO:0000256" key="2">
    <source>
        <dbReference type="SAM" id="Phobius"/>
    </source>
</evidence>
<dbReference type="RefSeq" id="WP_003601721.1">
    <property type="nucleotide sequence ID" value="NZ_AQVS01000045.1"/>
</dbReference>
<name>A0A422M8I4_LACPA</name>
<proteinExistence type="predicted"/>
<sequence>MDEIGQKLRDARIQKGYTIDDLQQITKIQKRYLIAIEEGNFDALPGDFYVRAFIKQYADTVGLDGDALLTQFQQDIPEPQPQEYAAQSVENKTRATRAEEASPVNRLRRYLPQIAIAAVVVVAVIVIYVIMLVYQSGPKQTIPTDSESVAVSSKRSTSKTSKSSKSSTSSKTSKTSAASSSSKTAEKSSKKSTKKSSKLDISVADANGATQAVTLKNLPKTGNKLTLGATGATAWISVIVNGSTTWQGSLTSGNSQEVTLPDNVTTFQVRSGNATATTIKLNGQSVDISKGTSIVRTITFTADATESEGSQE</sequence>
<dbReference type="GO" id="GO:0003677">
    <property type="term" value="F:DNA binding"/>
    <property type="evidence" value="ECO:0007669"/>
    <property type="project" value="InterPro"/>
</dbReference>
<feature type="transmembrane region" description="Helical" evidence="2">
    <location>
        <begin position="114"/>
        <end position="134"/>
    </location>
</feature>
<comment type="caution">
    <text evidence="4">The sequence shown here is derived from an EMBL/GenBank/DDBJ whole genome shotgun (WGS) entry which is preliminary data.</text>
</comment>
<dbReference type="Proteomes" id="UP000284123">
    <property type="component" value="Unassembled WGS sequence"/>
</dbReference>
<evidence type="ECO:0000313" key="5">
    <source>
        <dbReference type="EMBL" id="RNE33047.1"/>
    </source>
</evidence>
<evidence type="ECO:0000313" key="7">
    <source>
        <dbReference type="Proteomes" id="UP000284716"/>
    </source>
</evidence>
<protein>
    <submittedName>
        <fullName evidence="4">Cytoskeletal protein RodZ</fullName>
    </submittedName>
</protein>
<feature type="region of interest" description="Disordered" evidence="1">
    <location>
        <begin position="140"/>
        <end position="197"/>
    </location>
</feature>
<feature type="domain" description="Cytoskeleton protein RodZ-like C-terminal" evidence="3">
    <location>
        <begin position="232"/>
        <end position="298"/>
    </location>
</feature>